<evidence type="ECO:0000256" key="6">
    <source>
        <dbReference type="SAM" id="Phobius"/>
    </source>
</evidence>
<dbReference type="AlphaFoldDB" id="G8LVE0"/>
<sequence length="48" mass="5361" precursor="true">MNWKNIYDGLTISGIGLAGVFTVLIVFYLSTKLMMYLANKFSKPDDGN</sequence>
<dbReference type="KEGG" id="ccl:Clocl_1927"/>
<dbReference type="OrthoDB" id="2086441at2"/>
<reference evidence="7 8" key="2">
    <citation type="journal article" date="2012" name="Stand. Genomic Sci.">
        <title>Complete Genome Sequence of Clostridium clariflavum DSM 19732.</title>
        <authorList>
            <person name="Izquierdo J.A."/>
            <person name="Goodwin L."/>
            <person name="Davenport K.W."/>
            <person name="Teshima H."/>
            <person name="Bruce D."/>
            <person name="Detter C."/>
            <person name="Tapia R."/>
            <person name="Han S."/>
            <person name="Land M."/>
            <person name="Hauser L."/>
            <person name="Jeffries C.D."/>
            <person name="Han J."/>
            <person name="Pitluck S."/>
            <person name="Nolan M."/>
            <person name="Chen A."/>
            <person name="Huntemann M."/>
            <person name="Mavromatis K."/>
            <person name="Mikhailova N."/>
            <person name="Liolios K."/>
            <person name="Woyke T."/>
            <person name="Lynd L.R."/>
        </authorList>
    </citation>
    <scope>NUCLEOTIDE SEQUENCE [LARGE SCALE GENOMIC DNA]</scope>
    <source>
        <strain evidence="8">DSM 19732 / NBRC 101661 / EBR45</strain>
    </source>
</reference>
<name>G8LVE0_ACECE</name>
<dbReference type="eggNOG" id="ENOG502ZE6W">
    <property type="taxonomic scope" value="Bacteria"/>
</dbReference>
<evidence type="ECO:0000313" key="7">
    <source>
        <dbReference type="EMBL" id="AEV68529.1"/>
    </source>
</evidence>
<reference evidence="8" key="1">
    <citation type="submission" date="2011-12" db="EMBL/GenBank/DDBJ databases">
        <title>Complete sequence of Clostridium clariflavum DSM 19732.</title>
        <authorList>
            <consortium name="US DOE Joint Genome Institute"/>
            <person name="Lucas S."/>
            <person name="Han J."/>
            <person name="Lapidus A."/>
            <person name="Cheng J.-F."/>
            <person name="Goodwin L."/>
            <person name="Pitluck S."/>
            <person name="Peters L."/>
            <person name="Teshima H."/>
            <person name="Detter J.C."/>
            <person name="Han C."/>
            <person name="Tapia R."/>
            <person name="Land M."/>
            <person name="Hauser L."/>
            <person name="Kyrpides N."/>
            <person name="Ivanova N."/>
            <person name="Pagani I."/>
            <person name="Kitzmiller T."/>
            <person name="Lynd L."/>
            <person name="Izquierdo J."/>
            <person name="Woyke T."/>
        </authorList>
    </citation>
    <scope>NUCLEOTIDE SEQUENCE [LARGE SCALE GENOMIC DNA]</scope>
    <source>
        <strain evidence="8">DSM 19732 / NBRC 101661 / EBR45</strain>
    </source>
</reference>
<keyword evidence="5 6" id="KW-0472">Membrane</keyword>
<evidence type="ECO:0000256" key="5">
    <source>
        <dbReference type="ARBA" id="ARBA00023136"/>
    </source>
</evidence>
<keyword evidence="4 6" id="KW-1133">Transmembrane helix</keyword>
<evidence type="ECO:0000256" key="3">
    <source>
        <dbReference type="ARBA" id="ARBA00022692"/>
    </source>
</evidence>
<evidence type="ECO:0000313" key="8">
    <source>
        <dbReference type="Proteomes" id="UP000005435"/>
    </source>
</evidence>
<dbReference type="Pfam" id="PF04277">
    <property type="entry name" value="OAD_gamma"/>
    <property type="match status" value="1"/>
</dbReference>
<proteinExistence type="predicted"/>
<keyword evidence="8" id="KW-1185">Reference proteome</keyword>
<dbReference type="RefSeq" id="WP_014255110.1">
    <property type="nucleotide sequence ID" value="NC_016627.1"/>
</dbReference>
<keyword evidence="2" id="KW-1003">Cell membrane</keyword>
<feature type="transmembrane region" description="Helical" evidence="6">
    <location>
        <begin position="6"/>
        <end position="30"/>
    </location>
</feature>
<dbReference type="InterPro" id="IPR005899">
    <property type="entry name" value="Na_pump_deCOase"/>
</dbReference>
<accession>G8LVE0</accession>
<comment type="subcellular location">
    <subcellularLocation>
        <location evidence="1">Cell membrane</location>
    </subcellularLocation>
</comment>
<evidence type="ECO:0000256" key="1">
    <source>
        <dbReference type="ARBA" id="ARBA00004236"/>
    </source>
</evidence>
<dbReference type="STRING" id="720554.Clocl_1927"/>
<dbReference type="EMBL" id="CP003065">
    <property type="protein sequence ID" value="AEV68529.1"/>
    <property type="molecule type" value="Genomic_DNA"/>
</dbReference>
<keyword evidence="3 6" id="KW-0812">Transmembrane</keyword>
<evidence type="ECO:0000256" key="4">
    <source>
        <dbReference type="ARBA" id="ARBA00022989"/>
    </source>
</evidence>
<organism evidence="7 8">
    <name type="scientific">Acetivibrio clariflavus (strain DSM 19732 / NBRC 101661 / EBR45)</name>
    <name type="common">Clostridium clariflavum</name>
    <dbReference type="NCBI Taxonomy" id="720554"/>
    <lineage>
        <taxon>Bacteria</taxon>
        <taxon>Bacillati</taxon>
        <taxon>Bacillota</taxon>
        <taxon>Clostridia</taxon>
        <taxon>Eubacteriales</taxon>
        <taxon>Oscillospiraceae</taxon>
        <taxon>Acetivibrio</taxon>
    </lineage>
</organism>
<protein>
    <submittedName>
        <fullName evidence="7">Oxaloacetate decarboxylase, gamma chain</fullName>
    </submittedName>
</protein>
<dbReference type="Proteomes" id="UP000005435">
    <property type="component" value="Chromosome"/>
</dbReference>
<evidence type="ECO:0000256" key="2">
    <source>
        <dbReference type="ARBA" id="ARBA00022475"/>
    </source>
</evidence>
<gene>
    <name evidence="7" type="ordered locus">Clocl_1927</name>
</gene>
<dbReference type="HOGENOM" id="CLU_3151223_0_0_9"/>